<keyword evidence="3" id="KW-1185">Reference proteome</keyword>
<sequence>MTEKTLHRHAREGGSPSRSTANLDKTWLAKHRAVDSRLFGHDGVLWIKLISVENPNDGTI</sequence>
<evidence type="ECO:0000256" key="1">
    <source>
        <dbReference type="SAM" id="MobiDB-lite"/>
    </source>
</evidence>
<name>A0A8T9MV99_9NEIS</name>
<dbReference type="Proteomes" id="UP000831534">
    <property type="component" value="Chromosome"/>
</dbReference>
<protein>
    <submittedName>
        <fullName evidence="2">Uncharacterized protein</fullName>
    </submittedName>
</protein>
<dbReference type="AlphaFoldDB" id="A0A8T9MV99"/>
<feature type="region of interest" description="Disordered" evidence="1">
    <location>
        <begin position="1"/>
        <end position="24"/>
    </location>
</feature>
<reference evidence="2" key="2">
    <citation type="journal article" date="2022" name="Res Sq">
        <title>Evolution of multicellular longitudinally dividing oral cavity symbionts (Neisseriaceae).</title>
        <authorList>
            <person name="Nyongesa S."/>
            <person name="Weber P."/>
            <person name="Bernet E."/>
            <person name="Pullido F."/>
            <person name="Nieckarz M."/>
            <person name="Delaby M."/>
            <person name="Nieves C."/>
            <person name="Viehboeck T."/>
            <person name="Krause N."/>
            <person name="Rivera-Millot A."/>
            <person name="Nakamura A."/>
            <person name="Vischer N."/>
            <person name="VanNieuwenhze M."/>
            <person name="Brun Y."/>
            <person name="Cava F."/>
            <person name="Bulgheresi S."/>
            <person name="Veyrier F."/>
        </authorList>
    </citation>
    <scope>NUCLEOTIDE SEQUENCE</scope>
    <source>
        <strain evidence="2">17694</strain>
    </source>
</reference>
<evidence type="ECO:0000313" key="2">
    <source>
        <dbReference type="EMBL" id="UOP05199.1"/>
    </source>
</evidence>
<reference evidence="2" key="1">
    <citation type="submission" date="2021-12" db="EMBL/GenBank/DDBJ databases">
        <authorList>
            <person name="Veyrier F.J."/>
        </authorList>
    </citation>
    <scope>NUCLEOTIDE SEQUENCE</scope>
    <source>
        <strain evidence="2">17694</strain>
    </source>
</reference>
<feature type="compositionally biased region" description="Basic residues" evidence="1">
    <location>
        <begin position="1"/>
        <end position="10"/>
    </location>
</feature>
<evidence type="ECO:0000313" key="3">
    <source>
        <dbReference type="Proteomes" id="UP000831534"/>
    </source>
</evidence>
<proteinExistence type="predicted"/>
<accession>A0A8T9MV99</accession>
<gene>
    <name evidence="2" type="ORF">LVJ77_02875</name>
</gene>
<dbReference type="EMBL" id="CP091521">
    <property type="protein sequence ID" value="UOP05199.1"/>
    <property type="molecule type" value="Genomic_DNA"/>
</dbReference>
<organism evidence="2 3">
    <name type="scientific">Conchiformibius kuhniae</name>
    <dbReference type="NCBI Taxonomy" id="211502"/>
    <lineage>
        <taxon>Bacteria</taxon>
        <taxon>Pseudomonadati</taxon>
        <taxon>Pseudomonadota</taxon>
        <taxon>Betaproteobacteria</taxon>
        <taxon>Neisseriales</taxon>
        <taxon>Neisseriaceae</taxon>
        <taxon>Conchiformibius</taxon>
    </lineage>
</organism>